<sequence>MKKIITLLSLFLLMNFINAQTKPVVADENFTTFLKKFNSDKNFHLSRINFPITVKLLNDDFELVNYTIAKSDYKQIQLNDKGSTYQYKNIPKNNTYIIKRKGIDNGILAEYIFEKRKRIWYLKTYIDEST</sequence>
<proteinExistence type="predicted"/>
<dbReference type="InterPro" id="IPR025590">
    <property type="entry name" value="DUF4348"/>
</dbReference>
<evidence type="ECO:0000256" key="1">
    <source>
        <dbReference type="SAM" id="SignalP"/>
    </source>
</evidence>
<feature type="chain" id="PRO_5040725772" evidence="1">
    <location>
        <begin position="20"/>
        <end position="130"/>
    </location>
</feature>
<accession>A0A9X1HB36</accession>
<dbReference type="Gene3D" id="3.10.450.410">
    <property type="match status" value="1"/>
</dbReference>
<dbReference type="Pfam" id="PF14254">
    <property type="entry name" value="DUF4348"/>
    <property type="match status" value="1"/>
</dbReference>
<evidence type="ECO:0000313" key="2">
    <source>
        <dbReference type="EMBL" id="MBZ4035209.1"/>
    </source>
</evidence>
<keyword evidence="1" id="KW-0732">Signal</keyword>
<gene>
    <name evidence="2" type="ORF">K6T82_10550</name>
</gene>
<comment type="caution">
    <text evidence="2">The sequence shown here is derived from an EMBL/GenBank/DDBJ whole genome shotgun (WGS) entry which is preliminary data.</text>
</comment>
<dbReference type="Proteomes" id="UP001139366">
    <property type="component" value="Unassembled WGS sequence"/>
</dbReference>
<name>A0A9X1HB36_9FLAO</name>
<dbReference type="AlphaFoldDB" id="A0A9X1HB36"/>
<organism evidence="2 3">
    <name type="scientific">Flavobacterium potami</name>
    <dbReference type="NCBI Taxonomy" id="2872310"/>
    <lineage>
        <taxon>Bacteria</taxon>
        <taxon>Pseudomonadati</taxon>
        <taxon>Bacteroidota</taxon>
        <taxon>Flavobacteriia</taxon>
        <taxon>Flavobacteriales</taxon>
        <taxon>Flavobacteriaceae</taxon>
        <taxon>Flavobacterium</taxon>
    </lineage>
</organism>
<reference evidence="2 3" key="1">
    <citation type="journal article" date="2023" name="Antonie Van Leeuwenhoek">
        <title>Flavobacterium potami sp. nov., a multi-metal resistance genes harbouring bacterium isolated from shallow river silt.</title>
        <authorList>
            <person name="Li S."/>
            <person name="Mao S."/>
            <person name="Mu W."/>
            <person name="Guo B."/>
            <person name="Li C."/>
            <person name="Zhu Q."/>
            <person name="Hou X."/>
            <person name="Zhao Y."/>
            <person name="Wei S."/>
            <person name="Liu H."/>
            <person name="Liu A."/>
        </authorList>
    </citation>
    <scope>NUCLEOTIDE SEQUENCE [LARGE SCALE GENOMIC DNA]</scope>
    <source>
        <strain evidence="2 3">17A</strain>
    </source>
</reference>
<protein>
    <submittedName>
        <fullName evidence="2">DUF4348 domain-containing protein</fullName>
    </submittedName>
</protein>
<feature type="signal peptide" evidence="1">
    <location>
        <begin position="1"/>
        <end position="19"/>
    </location>
</feature>
<dbReference type="RefSeq" id="WP_223705900.1">
    <property type="nucleotide sequence ID" value="NZ_JAINUY010000003.1"/>
</dbReference>
<evidence type="ECO:0000313" key="3">
    <source>
        <dbReference type="Proteomes" id="UP001139366"/>
    </source>
</evidence>
<keyword evidence="3" id="KW-1185">Reference proteome</keyword>
<dbReference type="EMBL" id="JAINUY010000003">
    <property type="protein sequence ID" value="MBZ4035209.1"/>
    <property type="molecule type" value="Genomic_DNA"/>
</dbReference>